<dbReference type="Gene3D" id="3.40.30.10">
    <property type="entry name" value="Glutaredoxin"/>
    <property type="match status" value="1"/>
</dbReference>
<reference evidence="4 5" key="1">
    <citation type="submission" date="2024-06" db="EMBL/GenBank/DDBJ databases">
        <authorList>
            <person name="Steensen K."/>
            <person name="Seneca J."/>
            <person name="Bartlau N."/>
            <person name="Yu A.X."/>
            <person name="Polz M.F."/>
        </authorList>
    </citation>
    <scope>NUCLEOTIDE SEQUENCE [LARGE SCALE GENOMIC DNA]</scope>
    <source>
        <strain evidence="4 5">1F145</strain>
    </source>
</reference>
<protein>
    <submittedName>
        <fullName evidence="4">Redoxin family protein</fullName>
    </submittedName>
</protein>
<proteinExistence type="predicted"/>
<keyword evidence="1" id="KW-1015">Disulfide bond</keyword>
<dbReference type="SUPFAM" id="SSF52833">
    <property type="entry name" value="Thioredoxin-like"/>
    <property type="match status" value="1"/>
</dbReference>
<accession>A0ABV4LYL8</accession>
<dbReference type="InterPro" id="IPR036249">
    <property type="entry name" value="Thioredoxin-like_sf"/>
</dbReference>
<dbReference type="InterPro" id="IPR013766">
    <property type="entry name" value="Thioredoxin_domain"/>
</dbReference>
<dbReference type="InterPro" id="IPR050455">
    <property type="entry name" value="Tpx_Peroxidase_subfamily"/>
</dbReference>
<evidence type="ECO:0000259" key="3">
    <source>
        <dbReference type="PROSITE" id="PS51352"/>
    </source>
</evidence>
<evidence type="ECO:0000256" key="2">
    <source>
        <dbReference type="ARBA" id="ARBA00023284"/>
    </source>
</evidence>
<name>A0ABV4LYL8_VIBSP</name>
<comment type="caution">
    <text evidence="4">The sequence shown here is derived from an EMBL/GenBank/DDBJ whole genome shotgun (WGS) entry which is preliminary data.</text>
</comment>
<dbReference type="PANTHER" id="PTHR43110:SF1">
    <property type="entry name" value="THIOL PEROXIDASE"/>
    <property type="match status" value="1"/>
</dbReference>
<dbReference type="InterPro" id="IPR013740">
    <property type="entry name" value="Redoxin"/>
</dbReference>
<keyword evidence="5" id="KW-1185">Reference proteome</keyword>
<gene>
    <name evidence="4" type="ORF">ACED33_22775</name>
</gene>
<feature type="domain" description="Thioredoxin" evidence="3">
    <location>
        <begin position="52"/>
        <end position="202"/>
    </location>
</feature>
<dbReference type="PANTHER" id="PTHR43110">
    <property type="entry name" value="THIOL PEROXIDASE"/>
    <property type="match status" value="1"/>
</dbReference>
<dbReference type="Pfam" id="PF08534">
    <property type="entry name" value="Redoxin"/>
    <property type="match status" value="1"/>
</dbReference>
<evidence type="ECO:0000313" key="4">
    <source>
        <dbReference type="EMBL" id="MEZ8183508.1"/>
    </source>
</evidence>
<dbReference type="Proteomes" id="UP001569200">
    <property type="component" value="Unassembled WGS sequence"/>
</dbReference>
<evidence type="ECO:0000256" key="1">
    <source>
        <dbReference type="ARBA" id="ARBA00023157"/>
    </source>
</evidence>
<sequence length="204" mass="22842">MIMRRLLIVATAIYSINTFAKFETTKEDAGFGESQAVTLEKTTKFDLIGNPLKVGDLMPSAKLLTSGLEHYDTSAKNQSIKVYSILTSVDTPVCVQQAIELSQYIKNNEQKLQDIKFYAVSADTPFAQQRFIKQHSLKGVTYLSDSSEHRFGLNTGTQIKQLGLLSRSIIVVDVNNRVIFTQRVPELTTIPSLKHAIKFALENR</sequence>
<organism evidence="4 5">
    <name type="scientific">Vibrio splendidus</name>
    <dbReference type="NCBI Taxonomy" id="29497"/>
    <lineage>
        <taxon>Bacteria</taxon>
        <taxon>Pseudomonadati</taxon>
        <taxon>Pseudomonadota</taxon>
        <taxon>Gammaproteobacteria</taxon>
        <taxon>Vibrionales</taxon>
        <taxon>Vibrionaceae</taxon>
        <taxon>Vibrio</taxon>
    </lineage>
</organism>
<dbReference type="PROSITE" id="PS51352">
    <property type="entry name" value="THIOREDOXIN_2"/>
    <property type="match status" value="1"/>
</dbReference>
<dbReference type="RefSeq" id="WP_102487353.1">
    <property type="nucleotide sequence ID" value="NZ_CAWNUM010000001.1"/>
</dbReference>
<dbReference type="EMBL" id="JBGOOW010000045">
    <property type="protein sequence ID" value="MEZ8183508.1"/>
    <property type="molecule type" value="Genomic_DNA"/>
</dbReference>
<evidence type="ECO:0000313" key="5">
    <source>
        <dbReference type="Proteomes" id="UP001569200"/>
    </source>
</evidence>
<keyword evidence="2" id="KW-0676">Redox-active center</keyword>